<dbReference type="InterPro" id="IPR038606">
    <property type="entry name" value="To_sf"/>
</dbReference>
<dbReference type="EMBL" id="JABDTM020023436">
    <property type="protein sequence ID" value="KAH0815190.1"/>
    <property type="molecule type" value="Genomic_DNA"/>
</dbReference>
<evidence type="ECO:0008006" key="7">
    <source>
        <dbReference type="Google" id="ProtNLM"/>
    </source>
</evidence>
<dbReference type="GO" id="GO:0007623">
    <property type="term" value="P:circadian rhythm"/>
    <property type="evidence" value="ECO:0007669"/>
    <property type="project" value="UniProtKB-ARBA"/>
</dbReference>
<keyword evidence="6" id="KW-1185">Reference proteome</keyword>
<evidence type="ECO:0000256" key="3">
    <source>
        <dbReference type="ARBA" id="ARBA00060902"/>
    </source>
</evidence>
<dbReference type="Proteomes" id="UP000719412">
    <property type="component" value="Unassembled WGS sequence"/>
</dbReference>
<dbReference type="GO" id="GO:0005615">
    <property type="term" value="C:extracellular space"/>
    <property type="evidence" value="ECO:0007669"/>
    <property type="project" value="TreeGrafter"/>
</dbReference>
<accession>A0A8J6HIC8</accession>
<dbReference type="FunFam" id="3.15.10.30:FF:000001">
    <property type="entry name" value="Takeout-like protein 1"/>
    <property type="match status" value="1"/>
</dbReference>
<feature type="chain" id="PRO_5035241225" description="Protein takeout" evidence="4">
    <location>
        <begin position="24"/>
        <end position="512"/>
    </location>
</feature>
<comment type="similarity">
    <text evidence="3">Belongs to the TO family.</text>
</comment>
<keyword evidence="1 4" id="KW-0732">Signal</keyword>
<evidence type="ECO:0000313" key="6">
    <source>
        <dbReference type="Proteomes" id="UP000719412"/>
    </source>
</evidence>
<proteinExistence type="inferred from homology"/>
<evidence type="ECO:0000256" key="2">
    <source>
        <dbReference type="ARBA" id="ARBA00023108"/>
    </source>
</evidence>
<organism evidence="5 6">
    <name type="scientific">Tenebrio molitor</name>
    <name type="common">Yellow mealworm beetle</name>
    <dbReference type="NCBI Taxonomy" id="7067"/>
    <lineage>
        <taxon>Eukaryota</taxon>
        <taxon>Metazoa</taxon>
        <taxon>Ecdysozoa</taxon>
        <taxon>Arthropoda</taxon>
        <taxon>Hexapoda</taxon>
        <taxon>Insecta</taxon>
        <taxon>Pterygota</taxon>
        <taxon>Neoptera</taxon>
        <taxon>Endopterygota</taxon>
        <taxon>Coleoptera</taxon>
        <taxon>Polyphaga</taxon>
        <taxon>Cucujiformia</taxon>
        <taxon>Tenebrionidae</taxon>
        <taxon>Tenebrio</taxon>
    </lineage>
</organism>
<dbReference type="Gene3D" id="3.15.10.30">
    <property type="entry name" value="Haemolymph juvenile hormone binding protein"/>
    <property type="match status" value="2"/>
</dbReference>
<dbReference type="SMART" id="SM00700">
    <property type="entry name" value="JHBP"/>
    <property type="match status" value="2"/>
</dbReference>
<keyword evidence="2" id="KW-0090">Biological rhythms</keyword>
<sequence length="512" mass="56998">MVRFGVNVFLFLAAVVASFTTRAAKLPSSFKRCHKSDPHFDDCLVVNIEGAIRSLKNGAPELGLDSFEPLLISSLIIGEGSGPVNVQQNFKNVKLHGLTGSIVSKHKARLDENILYAESVTPMLRLEADYDMKGRVLLLPIYGEGPCNVTLEQLRNGAIRDCLGLFSGRIGAPGSTSAISDEDEGFVCGVNTKINHTLYGEPFERKGRTFLKFVNYTVTLRPDKVQFHFANLFNGDDRLGDEINRVMNDNWDVVFTDVREGYEKSFGLIFKDLANRVFTRVPLKDIFLDFTKCHRKESNFGRCLAAAVENAVGQLDKQIKEVGLPNMEPLEVPALRIGAGTGPVAFEQNYKDVLVSGFTKLRCSAAAMDFAAKTLNMTVTIPQLKLEFAYEISGKILLLPIYGKGPGVITLDELEQVLRFTFEEFEKKGKKHFRVVDSKLVMNPKLIQIKLDNLFNGDKALGDNINQVMNDNWAEVFADVKPSYEEAFAKIFLSIFNNLLAKVPISEIFGED</sequence>
<evidence type="ECO:0000256" key="1">
    <source>
        <dbReference type="ARBA" id="ARBA00022729"/>
    </source>
</evidence>
<evidence type="ECO:0000256" key="4">
    <source>
        <dbReference type="SAM" id="SignalP"/>
    </source>
</evidence>
<feature type="signal peptide" evidence="4">
    <location>
        <begin position="1"/>
        <end position="23"/>
    </location>
</feature>
<reference evidence="5" key="2">
    <citation type="submission" date="2021-08" db="EMBL/GenBank/DDBJ databases">
        <authorList>
            <person name="Eriksson T."/>
        </authorList>
    </citation>
    <scope>NUCLEOTIDE SEQUENCE</scope>
    <source>
        <strain evidence="5">Stoneville</strain>
        <tissue evidence="5">Whole head</tissue>
    </source>
</reference>
<reference evidence="5" key="1">
    <citation type="journal article" date="2020" name="J Insects Food Feed">
        <title>The yellow mealworm (Tenebrio molitor) genome: a resource for the emerging insects as food and feed industry.</title>
        <authorList>
            <person name="Eriksson T."/>
            <person name="Andere A."/>
            <person name="Kelstrup H."/>
            <person name="Emery V."/>
            <person name="Picard C."/>
        </authorList>
    </citation>
    <scope>NUCLEOTIDE SEQUENCE</scope>
    <source>
        <strain evidence="5">Stoneville</strain>
        <tissue evidence="5">Whole head</tissue>
    </source>
</reference>
<name>A0A8J6HIC8_TENMO</name>
<dbReference type="PANTHER" id="PTHR11008:SF32">
    <property type="entry name" value="CIRCADIAN CLOCK-CONTROLLED PROTEIN DAYWAKE-RELATED"/>
    <property type="match status" value="1"/>
</dbReference>
<dbReference type="Pfam" id="PF06585">
    <property type="entry name" value="JHBP"/>
    <property type="match status" value="3"/>
</dbReference>
<protein>
    <recommendedName>
        <fullName evidence="7">Protein takeout</fullName>
    </recommendedName>
</protein>
<dbReference type="PANTHER" id="PTHR11008">
    <property type="entry name" value="PROTEIN TAKEOUT-LIKE PROTEIN"/>
    <property type="match status" value="1"/>
</dbReference>
<evidence type="ECO:0000313" key="5">
    <source>
        <dbReference type="EMBL" id="KAH0815190.1"/>
    </source>
</evidence>
<dbReference type="InterPro" id="IPR010562">
    <property type="entry name" value="Haemolymph_juvenile_hormone-bd"/>
</dbReference>
<comment type="caution">
    <text evidence="5">The sequence shown here is derived from an EMBL/GenBank/DDBJ whole genome shotgun (WGS) entry which is preliminary data.</text>
</comment>
<gene>
    <name evidence="5" type="ORF">GEV33_007600</name>
</gene>
<dbReference type="AlphaFoldDB" id="A0A8J6HIC8"/>